<keyword evidence="1" id="KW-1185">Reference proteome</keyword>
<dbReference type="PANTHER" id="PTHR35138">
    <property type="entry name" value="OS01G0225300 PROTEIN"/>
    <property type="match status" value="1"/>
</dbReference>
<dbReference type="PANTHER" id="PTHR35138:SF1">
    <property type="entry name" value="MYB-LIKE DOMAIN-CONTAINING PROTEIN"/>
    <property type="match status" value="1"/>
</dbReference>
<organism evidence="1 2">
    <name type="scientific">Elaeis guineensis var. tenera</name>
    <name type="common">Oil palm</name>
    <dbReference type="NCBI Taxonomy" id="51953"/>
    <lineage>
        <taxon>Eukaryota</taxon>
        <taxon>Viridiplantae</taxon>
        <taxon>Streptophyta</taxon>
        <taxon>Embryophyta</taxon>
        <taxon>Tracheophyta</taxon>
        <taxon>Spermatophyta</taxon>
        <taxon>Magnoliopsida</taxon>
        <taxon>Liliopsida</taxon>
        <taxon>Arecaceae</taxon>
        <taxon>Arecoideae</taxon>
        <taxon>Cocoseae</taxon>
        <taxon>Elaeidinae</taxon>
        <taxon>Elaeis</taxon>
    </lineage>
</organism>
<name>A0A8N4I7E9_ELAGV</name>
<evidence type="ECO:0000313" key="2">
    <source>
        <dbReference type="RefSeq" id="XP_029119111.1"/>
    </source>
</evidence>
<evidence type="ECO:0000313" key="1">
    <source>
        <dbReference type="Proteomes" id="UP000504607"/>
    </source>
</evidence>
<reference evidence="2" key="1">
    <citation type="submission" date="2025-08" db="UniProtKB">
        <authorList>
            <consortium name="RefSeq"/>
        </authorList>
    </citation>
    <scope>IDENTIFICATION</scope>
</reference>
<dbReference type="RefSeq" id="XP_029119111.1">
    <property type="nucleotide sequence ID" value="XM_029263278.1"/>
</dbReference>
<proteinExistence type="predicted"/>
<accession>A0A8N4I7E9</accession>
<protein>
    <submittedName>
        <fullName evidence="2">Uncharacterized protein LOC105040794</fullName>
    </submittedName>
</protein>
<sequence length="141" mass="15301">MLLYVVNVAVFAQTTISSWKPLLLDALLVQEVLDELDHSGMLLNVISKAVEFQLVDVVSKVLQGNKWLRKATGIQPKHTCIKGIDEDILAKFQIAIAPSALAFTKSAALFSKAAMSTSDVAILEDAANDQLDVHAVLQDQV</sequence>
<dbReference type="Proteomes" id="UP000504607">
    <property type="component" value="Chromosome 3"/>
</dbReference>
<gene>
    <name evidence="2" type="primary">LOC105040794</name>
</gene>
<dbReference type="AlphaFoldDB" id="A0A8N4I7E9"/>